<accession>A0A9Q0R389</accession>
<feature type="compositionally biased region" description="Acidic residues" evidence="1">
    <location>
        <begin position="437"/>
        <end position="449"/>
    </location>
</feature>
<dbReference type="Proteomes" id="UP001141806">
    <property type="component" value="Unassembled WGS sequence"/>
</dbReference>
<dbReference type="InterPro" id="IPR027417">
    <property type="entry name" value="P-loop_NTPase"/>
</dbReference>
<dbReference type="InterPro" id="IPR000157">
    <property type="entry name" value="TIR_dom"/>
</dbReference>
<dbReference type="InterPro" id="IPR044974">
    <property type="entry name" value="Disease_R_plants"/>
</dbReference>
<gene>
    <name evidence="3" type="ORF">NE237_032209</name>
</gene>
<dbReference type="PROSITE" id="PS50104">
    <property type="entry name" value="TIR"/>
    <property type="match status" value="1"/>
</dbReference>
<dbReference type="OrthoDB" id="1357022at2759"/>
<dbReference type="Gene3D" id="3.40.50.10140">
    <property type="entry name" value="Toll/interleukin-1 receptor homology (TIR) domain"/>
    <property type="match status" value="1"/>
</dbReference>
<dbReference type="GO" id="GO:0006952">
    <property type="term" value="P:defense response"/>
    <property type="evidence" value="ECO:0007669"/>
    <property type="project" value="InterPro"/>
</dbReference>
<reference evidence="3" key="1">
    <citation type="journal article" date="2023" name="Plant J.">
        <title>The genome of the king protea, Protea cynaroides.</title>
        <authorList>
            <person name="Chang J."/>
            <person name="Duong T.A."/>
            <person name="Schoeman C."/>
            <person name="Ma X."/>
            <person name="Roodt D."/>
            <person name="Barker N."/>
            <person name="Li Z."/>
            <person name="Van de Peer Y."/>
            <person name="Mizrachi E."/>
        </authorList>
    </citation>
    <scope>NUCLEOTIDE SEQUENCE</scope>
    <source>
        <tissue evidence="3">Young leaves</tissue>
    </source>
</reference>
<dbReference type="EMBL" id="JAMYWD010000001">
    <property type="protein sequence ID" value="KAJ4981372.1"/>
    <property type="molecule type" value="Genomic_DNA"/>
</dbReference>
<dbReference type="PANTHER" id="PTHR11017">
    <property type="entry name" value="LEUCINE-RICH REPEAT-CONTAINING PROTEIN"/>
    <property type="match status" value="1"/>
</dbReference>
<protein>
    <recommendedName>
        <fullName evidence="2">TIR domain-containing protein</fullName>
    </recommendedName>
</protein>
<evidence type="ECO:0000259" key="2">
    <source>
        <dbReference type="PROSITE" id="PS50104"/>
    </source>
</evidence>
<feature type="domain" description="TIR" evidence="2">
    <location>
        <begin position="8"/>
        <end position="147"/>
    </location>
</feature>
<proteinExistence type="predicted"/>
<dbReference type="Gene3D" id="3.40.50.300">
    <property type="entry name" value="P-loop containing nucleotide triphosphate hydrolases"/>
    <property type="match status" value="1"/>
</dbReference>
<dbReference type="Pfam" id="PF01582">
    <property type="entry name" value="TIR"/>
    <property type="match status" value="1"/>
</dbReference>
<dbReference type="SMART" id="SM00255">
    <property type="entry name" value="TIR"/>
    <property type="match status" value="1"/>
</dbReference>
<dbReference type="Pfam" id="PF00931">
    <property type="entry name" value="NB-ARC"/>
    <property type="match status" value="1"/>
</dbReference>
<dbReference type="InterPro" id="IPR035897">
    <property type="entry name" value="Toll_tir_struct_dom_sf"/>
</dbReference>
<dbReference type="PANTHER" id="PTHR11017:SF570">
    <property type="entry name" value="DISEASE RESISTANCE PROTEIN (TIR-NBS CLASS)-RELATED"/>
    <property type="match status" value="1"/>
</dbReference>
<evidence type="ECO:0000313" key="4">
    <source>
        <dbReference type="Proteomes" id="UP001141806"/>
    </source>
</evidence>
<dbReference type="PRINTS" id="PR00364">
    <property type="entry name" value="DISEASERSIST"/>
</dbReference>
<dbReference type="AlphaFoldDB" id="A0A9Q0R389"/>
<dbReference type="Gene3D" id="1.10.8.430">
    <property type="entry name" value="Helical domain of apoptotic protease-activating factors"/>
    <property type="match status" value="1"/>
</dbReference>
<evidence type="ECO:0000256" key="1">
    <source>
        <dbReference type="SAM" id="MobiDB-lite"/>
    </source>
</evidence>
<name>A0A9Q0R389_9MAGN</name>
<comment type="caution">
    <text evidence="3">The sequence shown here is derived from an EMBL/GenBank/DDBJ whole genome shotgun (WGS) entry which is preliminary data.</text>
</comment>
<dbReference type="InterPro" id="IPR002182">
    <property type="entry name" value="NB-ARC"/>
</dbReference>
<dbReference type="SUPFAM" id="SSF52200">
    <property type="entry name" value="Toll/Interleukin receptor TIR domain"/>
    <property type="match status" value="1"/>
</dbReference>
<dbReference type="InterPro" id="IPR042197">
    <property type="entry name" value="Apaf_helical"/>
</dbReference>
<organism evidence="3 4">
    <name type="scientific">Protea cynaroides</name>
    <dbReference type="NCBI Taxonomy" id="273540"/>
    <lineage>
        <taxon>Eukaryota</taxon>
        <taxon>Viridiplantae</taxon>
        <taxon>Streptophyta</taxon>
        <taxon>Embryophyta</taxon>
        <taxon>Tracheophyta</taxon>
        <taxon>Spermatophyta</taxon>
        <taxon>Magnoliopsida</taxon>
        <taxon>Proteales</taxon>
        <taxon>Proteaceae</taxon>
        <taxon>Protea</taxon>
    </lineage>
</organism>
<evidence type="ECO:0000313" key="3">
    <source>
        <dbReference type="EMBL" id="KAJ4981372.1"/>
    </source>
</evidence>
<dbReference type="SUPFAM" id="SSF52540">
    <property type="entry name" value="P-loop containing nucleoside triphosphate hydrolases"/>
    <property type="match status" value="1"/>
</dbReference>
<sequence length="455" mass="52318">MAANDDCSNFQVFLSYRWMDTGNTFTGFLRRSLKRENIDVFKDSKNLPRGEQMLPNLIQLVESSKISIPVISKGYTDSKWCLKELDKMVERYESGSHIILPIFFDVNLKHVKMEDKEFAASFVQQHKRDPENDEPTIQRWKDALTVVGEKIKGFELKEVNGDESKLANLVVDWVLHRLRNKRLTIAKYPVGLEAPVKQIETLLNVCSMDVEFVGIHGKQGIGKTTIAKAFYNQNLEKFRDTCFLEDVRDKASKDLKKLQKMLIKSISNREVEDIDSSSAGETLIRQRLEGLKVLLILDGVDFLSDVDSLSQLDALAVSKDPWFGPGSKIIITTRKVQRISNFAEDVEVKRYPASILDDEKSLELFSWHRFSRKSPPKDYEKCYPNVLRLAKGMPSTLIELGSFLRAKNGERAWEGVIQKLEGRTGNDIHQQIKNWYAEEEDEEEEDEDDFTPKKK</sequence>
<dbReference type="GO" id="GO:0007165">
    <property type="term" value="P:signal transduction"/>
    <property type="evidence" value="ECO:0007669"/>
    <property type="project" value="InterPro"/>
</dbReference>
<dbReference type="GO" id="GO:0043531">
    <property type="term" value="F:ADP binding"/>
    <property type="evidence" value="ECO:0007669"/>
    <property type="project" value="InterPro"/>
</dbReference>
<feature type="region of interest" description="Disordered" evidence="1">
    <location>
        <begin position="435"/>
        <end position="455"/>
    </location>
</feature>
<keyword evidence="4" id="KW-1185">Reference proteome</keyword>